<dbReference type="InterPro" id="IPR053848">
    <property type="entry name" value="IMS_HHH_1"/>
</dbReference>
<dbReference type="InterPro" id="IPR050116">
    <property type="entry name" value="DNA_polymerase-Y"/>
</dbReference>
<dbReference type="SUPFAM" id="SSF100879">
    <property type="entry name" value="Lesion bypass DNA polymerase (Y-family), little finger domain"/>
    <property type="match status" value="1"/>
</dbReference>
<evidence type="ECO:0000256" key="5">
    <source>
        <dbReference type="ARBA" id="ARBA00022679"/>
    </source>
</evidence>
<keyword evidence="7 15" id="KW-0235">DNA replication</keyword>
<dbReference type="Proteomes" id="UP000823934">
    <property type="component" value="Unassembled WGS sequence"/>
</dbReference>
<dbReference type="CDD" id="cd03586">
    <property type="entry name" value="PolY_Pol_IV_kappa"/>
    <property type="match status" value="1"/>
</dbReference>
<evidence type="ECO:0000256" key="14">
    <source>
        <dbReference type="ARBA" id="ARBA00049244"/>
    </source>
</evidence>
<keyword evidence="8 15" id="KW-0479">Metal-binding</keyword>
<dbReference type="InterPro" id="IPR017961">
    <property type="entry name" value="DNA_pol_Y-fam_little_finger"/>
</dbReference>
<dbReference type="Pfam" id="PF00817">
    <property type="entry name" value="IMS"/>
    <property type="match status" value="1"/>
</dbReference>
<dbReference type="InterPro" id="IPR043128">
    <property type="entry name" value="Rev_trsase/Diguanyl_cyclase"/>
</dbReference>
<comment type="cofactor">
    <cofactor evidence="15">
        <name>Mg(2+)</name>
        <dbReference type="ChEBI" id="CHEBI:18420"/>
    </cofactor>
    <text evidence="15">Binds 2 magnesium ions per subunit.</text>
</comment>
<feature type="site" description="Substrate discrimination" evidence="15">
    <location>
        <position position="17"/>
    </location>
</feature>
<keyword evidence="6 15" id="KW-0548">Nucleotidyltransferase</keyword>
<dbReference type="GO" id="GO:0000287">
    <property type="term" value="F:magnesium ion binding"/>
    <property type="evidence" value="ECO:0007669"/>
    <property type="project" value="UniProtKB-UniRule"/>
</dbReference>
<dbReference type="FunFam" id="3.40.1170.60:FF:000001">
    <property type="entry name" value="DNA polymerase IV"/>
    <property type="match status" value="1"/>
</dbReference>
<dbReference type="Gene3D" id="1.10.150.20">
    <property type="entry name" value="5' to 3' exonuclease, C-terminal subdomain"/>
    <property type="match status" value="1"/>
</dbReference>
<evidence type="ECO:0000256" key="11">
    <source>
        <dbReference type="ARBA" id="ARBA00022932"/>
    </source>
</evidence>
<dbReference type="NCBIfam" id="NF002677">
    <property type="entry name" value="PRK02406.1"/>
    <property type="match status" value="1"/>
</dbReference>
<proteinExistence type="inferred from homology"/>
<comment type="similarity">
    <text evidence="2 15">Belongs to the DNA polymerase type-Y family.</text>
</comment>
<dbReference type="InterPro" id="IPR001126">
    <property type="entry name" value="UmuC"/>
</dbReference>
<evidence type="ECO:0000256" key="9">
    <source>
        <dbReference type="ARBA" id="ARBA00022763"/>
    </source>
</evidence>
<dbReference type="GO" id="GO:0009432">
    <property type="term" value="P:SOS response"/>
    <property type="evidence" value="ECO:0007669"/>
    <property type="project" value="TreeGrafter"/>
</dbReference>
<evidence type="ECO:0000313" key="17">
    <source>
        <dbReference type="EMBL" id="HIW06389.1"/>
    </source>
</evidence>
<dbReference type="InterPro" id="IPR022880">
    <property type="entry name" value="DNApol_IV"/>
</dbReference>
<evidence type="ECO:0000256" key="12">
    <source>
        <dbReference type="ARBA" id="ARBA00023125"/>
    </source>
</evidence>
<keyword evidence="3 15" id="KW-0515">Mutator protein</keyword>
<evidence type="ECO:0000313" key="18">
    <source>
        <dbReference type="Proteomes" id="UP000823934"/>
    </source>
</evidence>
<dbReference type="GO" id="GO:0006261">
    <property type="term" value="P:DNA-templated DNA replication"/>
    <property type="evidence" value="ECO:0007669"/>
    <property type="project" value="UniProtKB-UniRule"/>
</dbReference>
<dbReference type="GO" id="GO:0042276">
    <property type="term" value="P:error-prone translesion synthesis"/>
    <property type="evidence" value="ECO:0007669"/>
    <property type="project" value="TreeGrafter"/>
</dbReference>
<accession>A0A9D1Q5F5</accession>
<dbReference type="Gene3D" id="3.30.70.270">
    <property type="match status" value="1"/>
</dbReference>
<keyword evidence="12 15" id="KW-0238">DNA-binding</keyword>
<dbReference type="EC" id="2.7.7.7" evidence="15"/>
<reference evidence="17" key="2">
    <citation type="submission" date="2021-04" db="EMBL/GenBank/DDBJ databases">
        <authorList>
            <person name="Gilroy R."/>
        </authorList>
    </citation>
    <scope>NUCLEOTIDE SEQUENCE</scope>
    <source>
        <strain evidence="17">CHK160-9182</strain>
    </source>
</reference>
<evidence type="ECO:0000256" key="15">
    <source>
        <dbReference type="HAMAP-Rule" id="MF_01113"/>
    </source>
</evidence>
<keyword evidence="9 15" id="KW-0227">DNA damage</keyword>
<dbReference type="Pfam" id="PF21999">
    <property type="entry name" value="IMS_HHH_1"/>
    <property type="match status" value="1"/>
</dbReference>
<dbReference type="HAMAP" id="MF_01113">
    <property type="entry name" value="DNApol_IV"/>
    <property type="match status" value="1"/>
</dbReference>
<evidence type="ECO:0000256" key="3">
    <source>
        <dbReference type="ARBA" id="ARBA00022457"/>
    </source>
</evidence>
<feature type="active site" evidence="15">
    <location>
        <position position="107"/>
    </location>
</feature>
<evidence type="ECO:0000256" key="10">
    <source>
        <dbReference type="ARBA" id="ARBA00022842"/>
    </source>
</evidence>
<feature type="domain" description="UmuC" evidence="16">
    <location>
        <begin position="8"/>
        <end position="188"/>
    </location>
</feature>
<comment type="caution">
    <text evidence="17">The sequence shown here is derived from an EMBL/GenBank/DDBJ whole genome shotgun (WGS) entry which is preliminary data.</text>
</comment>
<dbReference type="Gene3D" id="3.30.1490.100">
    <property type="entry name" value="DNA polymerase, Y-family, little finger domain"/>
    <property type="match status" value="1"/>
</dbReference>
<organism evidence="17 18">
    <name type="scientific">Candidatus Ignatzschineria merdigallinarum</name>
    <dbReference type="NCBI Taxonomy" id="2838621"/>
    <lineage>
        <taxon>Bacteria</taxon>
        <taxon>Pseudomonadati</taxon>
        <taxon>Pseudomonadota</taxon>
        <taxon>Gammaproteobacteria</taxon>
        <taxon>Cardiobacteriales</taxon>
        <taxon>Ignatzschineriaceae</taxon>
        <taxon>Ignatzschineria</taxon>
    </lineage>
</organism>
<comment type="catalytic activity">
    <reaction evidence="14 15">
        <text>DNA(n) + a 2'-deoxyribonucleoside 5'-triphosphate = DNA(n+1) + diphosphate</text>
        <dbReference type="Rhea" id="RHEA:22508"/>
        <dbReference type="Rhea" id="RHEA-COMP:17339"/>
        <dbReference type="Rhea" id="RHEA-COMP:17340"/>
        <dbReference type="ChEBI" id="CHEBI:33019"/>
        <dbReference type="ChEBI" id="CHEBI:61560"/>
        <dbReference type="ChEBI" id="CHEBI:173112"/>
        <dbReference type="EC" id="2.7.7.7"/>
    </reaction>
</comment>
<dbReference type="PANTHER" id="PTHR11076:SF33">
    <property type="entry name" value="DNA POLYMERASE KAPPA"/>
    <property type="match status" value="1"/>
</dbReference>
<dbReference type="Pfam" id="PF11799">
    <property type="entry name" value="IMS_C"/>
    <property type="match status" value="1"/>
</dbReference>
<dbReference type="PANTHER" id="PTHR11076">
    <property type="entry name" value="DNA REPAIR POLYMERASE UMUC / TRANSFERASE FAMILY MEMBER"/>
    <property type="match status" value="1"/>
</dbReference>
<reference evidence="17" key="1">
    <citation type="journal article" date="2021" name="PeerJ">
        <title>Extensive microbial diversity within the chicken gut microbiome revealed by metagenomics and culture.</title>
        <authorList>
            <person name="Gilroy R."/>
            <person name="Ravi A."/>
            <person name="Getino M."/>
            <person name="Pursley I."/>
            <person name="Horton D.L."/>
            <person name="Alikhan N.F."/>
            <person name="Baker D."/>
            <person name="Gharbi K."/>
            <person name="Hall N."/>
            <person name="Watson M."/>
            <person name="Adriaenssens E.M."/>
            <person name="Foster-Nyarko E."/>
            <person name="Jarju S."/>
            <person name="Secka A."/>
            <person name="Antonio M."/>
            <person name="Oren A."/>
            <person name="Chaudhuri R.R."/>
            <person name="La Ragione R."/>
            <person name="Hildebrand F."/>
            <person name="Pallen M.J."/>
        </authorList>
    </citation>
    <scope>NUCLEOTIDE SEQUENCE</scope>
    <source>
        <strain evidence="17">CHK160-9182</strain>
    </source>
</reference>
<gene>
    <name evidence="15 17" type="primary">dinB</name>
    <name evidence="17" type="ORF">H9889_03565</name>
</gene>
<comment type="subcellular location">
    <subcellularLocation>
        <location evidence="1 15">Cytoplasm</location>
    </subcellularLocation>
</comment>
<dbReference type="InterPro" id="IPR043502">
    <property type="entry name" value="DNA/RNA_pol_sf"/>
</dbReference>
<keyword evidence="13 15" id="KW-0234">DNA repair</keyword>
<dbReference type="GO" id="GO:0003887">
    <property type="term" value="F:DNA-directed DNA polymerase activity"/>
    <property type="evidence" value="ECO:0007669"/>
    <property type="project" value="UniProtKB-UniRule"/>
</dbReference>
<comment type="function">
    <text evidence="15">Poorly processive, error-prone DNA polymerase involved in untargeted mutagenesis. Copies undamaged DNA at stalled replication forks, which arise in vivo from mismatched or misaligned primer ends. These misaligned primers can be extended by PolIV. Exhibits no 3'-5' exonuclease (proofreading) activity. May be involved in translesional synthesis, in conjunction with the beta clamp from PolIII.</text>
</comment>
<evidence type="ECO:0000256" key="8">
    <source>
        <dbReference type="ARBA" id="ARBA00022723"/>
    </source>
</evidence>
<keyword evidence="5 15" id="KW-0808">Transferase</keyword>
<evidence type="ECO:0000256" key="2">
    <source>
        <dbReference type="ARBA" id="ARBA00010945"/>
    </source>
</evidence>
<keyword evidence="4 15" id="KW-0963">Cytoplasm</keyword>
<evidence type="ECO:0000259" key="16">
    <source>
        <dbReference type="PROSITE" id="PS50173"/>
    </source>
</evidence>
<comment type="subunit">
    <text evidence="15">Monomer.</text>
</comment>
<protein>
    <recommendedName>
        <fullName evidence="15">DNA polymerase IV</fullName>
        <shortName evidence="15">Pol IV</shortName>
        <ecNumber evidence="15">2.7.7.7</ecNumber>
    </recommendedName>
</protein>
<sequence>MTSTARKIIHIDMDAFYASVEQHDHPEYRGKPLVVGFSEGRGVIAAASYEARKFGVHSALPTKKALELCPHLIFAAPRFSRYREVSQAIRKIFHEYTPLVEPLSLDEAFLDVTENLKDIDSPEQVALEIKEKIFNTLGLTASAGISYNKFLAKIASDINKPNGLFMITEDHAIAFLKTLKIEDFFGVGKVTAKKMHELGIQTGKELLQASEELLIHHFGKAGKSYYGYARGIDHRAVDPFQPQKSLGVEETFFDDLTLKEEVIEELEIVAKELISRSINSQFLGRNCTLKIRYKDFTQISRSQTTHFPLGNNLDELWQVTLLLLENIALKPHKGIRLIGLSIANIDLDKEALNNELNQLQIPF</sequence>
<evidence type="ECO:0000256" key="7">
    <source>
        <dbReference type="ARBA" id="ARBA00022705"/>
    </source>
</evidence>
<dbReference type="GO" id="GO:0003684">
    <property type="term" value="F:damaged DNA binding"/>
    <property type="evidence" value="ECO:0007669"/>
    <property type="project" value="InterPro"/>
</dbReference>
<evidence type="ECO:0000256" key="6">
    <source>
        <dbReference type="ARBA" id="ARBA00022695"/>
    </source>
</evidence>
<keyword evidence="10 15" id="KW-0460">Magnesium</keyword>
<dbReference type="InterPro" id="IPR036775">
    <property type="entry name" value="DNA_pol_Y-fam_lit_finger_sf"/>
</dbReference>
<keyword evidence="11 15" id="KW-0239">DNA-directed DNA polymerase</keyword>
<dbReference type="Gene3D" id="3.40.1170.60">
    <property type="match status" value="1"/>
</dbReference>
<name>A0A9D1Q5F5_9GAMM</name>
<evidence type="ECO:0000256" key="1">
    <source>
        <dbReference type="ARBA" id="ARBA00004496"/>
    </source>
</evidence>
<dbReference type="GO" id="GO:0006281">
    <property type="term" value="P:DNA repair"/>
    <property type="evidence" value="ECO:0007669"/>
    <property type="project" value="UniProtKB-UniRule"/>
</dbReference>
<dbReference type="EMBL" id="DXHP01000078">
    <property type="protein sequence ID" value="HIW06389.1"/>
    <property type="molecule type" value="Genomic_DNA"/>
</dbReference>
<dbReference type="GO" id="GO:0005829">
    <property type="term" value="C:cytosol"/>
    <property type="evidence" value="ECO:0007669"/>
    <property type="project" value="TreeGrafter"/>
</dbReference>
<dbReference type="AlphaFoldDB" id="A0A9D1Q5F5"/>
<dbReference type="SUPFAM" id="SSF56672">
    <property type="entry name" value="DNA/RNA polymerases"/>
    <property type="match status" value="1"/>
</dbReference>
<evidence type="ECO:0000256" key="13">
    <source>
        <dbReference type="ARBA" id="ARBA00023204"/>
    </source>
</evidence>
<feature type="binding site" evidence="15">
    <location>
        <position position="106"/>
    </location>
    <ligand>
        <name>Mg(2+)</name>
        <dbReference type="ChEBI" id="CHEBI:18420"/>
    </ligand>
</feature>
<evidence type="ECO:0000256" key="4">
    <source>
        <dbReference type="ARBA" id="ARBA00022490"/>
    </source>
</evidence>
<dbReference type="PROSITE" id="PS50173">
    <property type="entry name" value="UMUC"/>
    <property type="match status" value="1"/>
</dbReference>
<feature type="binding site" evidence="15">
    <location>
        <position position="12"/>
    </location>
    <ligand>
        <name>Mg(2+)</name>
        <dbReference type="ChEBI" id="CHEBI:18420"/>
    </ligand>
</feature>